<feature type="transmembrane region" description="Helical" evidence="1">
    <location>
        <begin position="105"/>
        <end position="124"/>
    </location>
</feature>
<accession>A0ABT4Q828</accession>
<feature type="transmembrane region" description="Helical" evidence="1">
    <location>
        <begin position="78"/>
        <end position="99"/>
    </location>
</feature>
<comment type="caution">
    <text evidence="2">The sequence shown here is derived from an EMBL/GenBank/DDBJ whole genome shotgun (WGS) entry which is preliminary data.</text>
</comment>
<organism evidence="2 3">
    <name type="scientific">Paenibacillus gyeongsangnamensis</name>
    <dbReference type="NCBI Taxonomy" id="3388067"/>
    <lineage>
        <taxon>Bacteria</taxon>
        <taxon>Bacillati</taxon>
        <taxon>Bacillota</taxon>
        <taxon>Bacilli</taxon>
        <taxon>Bacillales</taxon>
        <taxon>Paenibacillaceae</taxon>
        <taxon>Paenibacillus</taxon>
    </lineage>
</organism>
<reference evidence="2 3" key="1">
    <citation type="submission" date="2022-12" db="EMBL/GenBank/DDBJ databases">
        <title>Draft genome sequence of Paenibacillus sp. dW9.</title>
        <authorList>
            <person name="Choi E.-W."/>
            <person name="Kim D.-U."/>
        </authorList>
    </citation>
    <scope>NUCLEOTIDE SEQUENCE [LARGE SCALE GENOMIC DNA]</scope>
    <source>
        <strain evidence="3">dW9</strain>
    </source>
</reference>
<keyword evidence="1" id="KW-0472">Membrane</keyword>
<feature type="transmembrane region" description="Helical" evidence="1">
    <location>
        <begin position="136"/>
        <end position="154"/>
    </location>
</feature>
<feature type="transmembrane region" description="Helical" evidence="1">
    <location>
        <begin position="48"/>
        <end position="66"/>
    </location>
</feature>
<gene>
    <name evidence="2" type="ORF">O9H85_11455</name>
</gene>
<evidence type="ECO:0000313" key="3">
    <source>
        <dbReference type="Proteomes" id="UP001527882"/>
    </source>
</evidence>
<dbReference type="RefSeq" id="WP_269881486.1">
    <property type="nucleotide sequence ID" value="NZ_JAQAGZ010000006.1"/>
</dbReference>
<sequence>MIHADFIAGETHHQHGGGTVVSDADTASGSHAMTGTTHEAGQIPLQKTVLTGSLLLVAVIVIYLVVRIRRSTFEHATMAGMMAAMAIGMMAGLVIGVIVGILTMSLFVGTVIAVAIGMASGFAAGQHQGMLASMEGLLAGLMGGMMGAMTGVMLHGEHPVLTVLFMDLIFAVLLYPLTALISPNRRRTEA</sequence>
<keyword evidence="3" id="KW-1185">Reference proteome</keyword>
<dbReference type="Proteomes" id="UP001527882">
    <property type="component" value="Unassembled WGS sequence"/>
</dbReference>
<protein>
    <submittedName>
        <fullName evidence="2">Uncharacterized protein</fullName>
    </submittedName>
</protein>
<evidence type="ECO:0000313" key="2">
    <source>
        <dbReference type="EMBL" id="MCZ8513027.1"/>
    </source>
</evidence>
<evidence type="ECO:0000256" key="1">
    <source>
        <dbReference type="SAM" id="Phobius"/>
    </source>
</evidence>
<feature type="transmembrane region" description="Helical" evidence="1">
    <location>
        <begin position="160"/>
        <end position="181"/>
    </location>
</feature>
<keyword evidence="1" id="KW-1133">Transmembrane helix</keyword>
<proteinExistence type="predicted"/>
<name>A0ABT4Q828_9BACL</name>
<dbReference type="EMBL" id="JAQAGZ010000006">
    <property type="protein sequence ID" value="MCZ8513027.1"/>
    <property type="molecule type" value="Genomic_DNA"/>
</dbReference>
<keyword evidence="1" id="KW-0812">Transmembrane</keyword>